<dbReference type="InterPro" id="IPR019134">
    <property type="entry name" value="Cactin_C"/>
</dbReference>
<keyword evidence="7" id="KW-1185">Reference proteome</keyword>
<feature type="compositionally biased region" description="Basic residues" evidence="3">
    <location>
        <begin position="20"/>
        <end position="33"/>
    </location>
</feature>
<accession>S9Q1F2</accession>
<feature type="compositionally biased region" description="Basic and acidic residues" evidence="3">
    <location>
        <begin position="1"/>
        <end position="16"/>
    </location>
</feature>
<dbReference type="AlphaFoldDB" id="S9Q1F2"/>
<comment type="similarity">
    <text evidence="1">Belongs to the CACTIN family.</text>
</comment>
<proteinExistence type="inferred from homology"/>
<reference evidence="6 7" key="1">
    <citation type="journal article" date="2011" name="Science">
        <title>Comparative functional genomics of the fission yeasts.</title>
        <authorList>
            <person name="Rhind N."/>
            <person name="Chen Z."/>
            <person name="Yassour M."/>
            <person name="Thompson D.A."/>
            <person name="Haas B.J."/>
            <person name="Habib N."/>
            <person name="Wapinski I."/>
            <person name="Roy S."/>
            <person name="Lin M.F."/>
            <person name="Heiman D.I."/>
            <person name="Young S.K."/>
            <person name="Furuya K."/>
            <person name="Guo Y."/>
            <person name="Pidoux A."/>
            <person name="Chen H.M."/>
            <person name="Robbertse B."/>
            <person name="Goldberg J.M."/>
            <person name="Aoki K."/>
            <person name="Bayne E.H."/>
            <person name="Berlin A.M."/>
            <person name="Desjardins C.A."/>
            <person name="Dobbs E."/>
            <person name="Dukaj L."/>
            <person name="Fan L."/>
            <person name="FitzGerald M.G."/>
            <person name="French C."/>
            <person name="Gujja S."/>
            <person name="Hansen K."/>
            <person name="Keifenheim D."/>
            <person name="Levin J.Z."/>
            <person name="Mosher R.A."/>
            <person name="Mueller C.A."/>
            <person name="Pfiffner J."/>
            <person name="Priest M."/>
            <person name="Russ C."/>
            <person name="Smialowska A."/>
            <person name="Swoboda P."/>
            <person name="Sykes S.M."/>
            <person name="Vaughn M."/>
            <person name="Vengrova S."/>
            <person name="Yoder R."/>
            <person name="Zeng Q."/>
            <person name="Allshire R."/>
            <person name="Baulcombe D."/>
            <person name="Birren B.W."/>
            <person name="Brown W."/>
            <person name="Ekwall K."/>
            <person name="Kellis M."/>
            <person name="Leatherwood J."/>
            <person name="Levin H."/>
            <person name="Margalit H."/>
            <person name="Martienssen R."/>
            <person name="Nieduszynski C.A."/>
            <person name="Spatafora J.W."/>
            <person name="Friedman N."/>
            <person name="Dalgaard J.Z."/>
            <person name="Baumann P."/>
            <person name="Niki H."/>
            <person name="Regev A."/>
            <person name="Nusbaum C."/>
        </authorList>
    </citation>
    <scope>NUCLEOTIDE SEQUENCE [LARGE SCALE GENOMIC DNA]</scope>
    <source>
        <strain evidence="7">yFS286</strain>
    </source>
</reference>
<feature type="domain" description="Splicing factor cactin central" evidence="5">
    <location>
        <begin position="45"/>
        <end position="231"/>
    </location>
</feature>
<name>S9Q1F2_SCHOY</name>
<dbReference type="Pfam" id="PF10312">
    <property type="entry name" value="Cactin_mid"/>
    <property type="match status" value="1"/>
</dbReference>
<dbReference type="InterPro" id="IPR018816">
    <property type="entry name" value="Cactin_central"/>
</dbReference>
<dbReference type="GO" id="GO:0005681">
    <property type="term" value="C:spliceosomal complex"/>
    <property type="evidence" value="ECO:0007669"/>
    <property type="project" value="TreeGrafter"/>
</dbReference>
<dbReference type="Pfam" id="PF09732">
    <property type="entry name" value="CactinC_cactus"/>
    <property type="match status" value="1"/>
</dbReference>
<evidence type="ECO:0000256" key="1">
    <source>
        <dbReference type="ARBA" id="ARBA00006895"/>
    </source>
</evidence>
<dbReference type="PANTHER" id="PTHR21737">
    <property type="entry name" value="POLYGLUTAMINE BINDING PROTEIN 1/MARVEL MEMBRANE-ASSOCIATING DOMAIN CONTAINING 3"/>
    <property type="match status" value="1"/>
</dbReference>
<dbReference type="HOGENOM" id="CLU_011759_3_0_1"/>
<dbReference type="GeneID" id="25032170"/>
<dbReference type="Proteomes" id="UP000016088">
    <property type="component" value="Unassembled WGS sequence"/>
</dbReference>
<dbReference type="PANTHER" id="PTHR21737:SF4">
    <property type="entry name" value="SPLICING FACTOR CACTIN"/>
    <property type="match status" value="1"/>
</dbReference>
<dbReference type="GO" id="GO:0045292">
    <property type="term" value="P:mRNA cis splicing, via spliceosome"/>
    <property type="evidence" value="ECO:0007669"/>
    <property type="project" value="EnsemblFungi"/>
</dbReference>
<dbReference type="OMA" id="RNRRYWE"/>
<dbReference type="eggNOG" id="KOG2370">
    <property type="taxonomic scope" value="Eukaryota"/>
</dbReference>
<evidence type="ECO:0000313" key="6">
    <source>
        <dbReference type="EMBL" id="EPX73982.1"/>
    </source>
</evidence>
<dbReference type="GO" id="GO:0005737">
    <property type="term" value="C:cytoplasm"/>
    <property type="evidence" value="ECO:0007669"/>
    <property type="project" value="TreeGrafter"/>
</dbReference>
<dbReference type="GO" id="GO:0000380">
    <property type="term" value="P:alternative mRNA splicing, via spliceosome"/>
    <property type="evidence" value="ECO:0007669"/>
    <property type="project" value="EnsemblFungi"/>
</dbReference>
<feature type="region of interest" description="Disordered" evidence="3">
    <location>
        <begin position="1"/>
        <end position="53"/>
    </location>
</feature>
<evidence type="ECO:0000259" key="4">
    <source>
        <dbReference type="Pfam" id="PF09732"/>
    </source>
</evidence>
<evidence type="ECO:0000313" key="7">
    <source>
        <dbReference type="Proteomes" id="UP000016088"/>
    </source>
</evidence>
<evidence type="ECO:0000256" key="2">
    <source>
        <dbReference type="ARBA" id="ARBA00034534"/>
    </source>
</evidence>
<dbReference type="VEuPathDB" id="FungiDB:SOCG_03198"/>
<evidence type="ECO:0000256" key="3">
    <source>
        <dbReference type="SAM" id="MobiDB-lite"/>
    </source>
</evidence>
<feature type="domain" description="Splicing factor Cactin C-terminal" evidence="4">
    <location>
        <begin position="378"/>
        <end position="510"/>
    </location>
</feature>
<dbReference type="EMBL" id="KE503206">
    <property type="protein sequence ID" value="EPX73982.1"/>
    <property type="molecule type" value="Genomic_DNA"/>
</dbReference>
<protein>
    <recommendedName>
        <fullName evidence="2">Splicing factor Cactin</fullName>
    </recommendedName>
</protein>
<gene>
    <name evidence="6" type="ORF">SOCG_03198</name>
</gene>
<sequence length="510" mass="58933">MSFTRKPYDRLKRERSLSPPRHRSYANRVRKTRTSGETDEKDDDQEAPRVRESKEKAFLRQQKLLKAIIRVKEDRAGLLEKLLVSLSLLSQKNNQSGIYTGSMDLTNLDMFDPIFTIKIAPVEEINILIENIPEIMTLTDDTISSKFWKSVYELAVSFLELDQYGNASRSLKTVAKDIQSILAPKNYDQLVVLETKVQGKLQSGEPIDTDYWEDLLKSIQAYKAMAYLRDLFSQPLQQRKQEMVQAEMEKAVSDANFLYKQQNDTPPPKLYKLPIDPDPLYQIDTISKTIQPIEQRDYEDALSEKVEAVKGSIYIPTSFHVKNQNKRTPKKSVADAEEEFFKTVSAKLEREYLKAGGEEEQEMVGDFVEGQVRTKSQDGIPLKKPKYLNKVMLGFEWNSYNQAHYNEAHPPPKAVQGYRFNIFYPDLIGTTRSPTYKIERGPKADRESAMTQDNVCIIRFIAGAPYQDIAFCIVDKEWDYSAKRERGFKSSFDNGVLSLHFQFKKTHHRR</sequence>
<dbReference type="RefSeq" id="XP_013017140.1">
    <property type="nucleotide sequence ID" value="XM_013161686.1"/>
</dbReference>
<dbReference type="OrthoDB" id="265955at2759"/>
<evidence type="ECO:0000259" key="5">
    <source>
        <dbReference type="Pfam" id="PF10312"/>
    </source>
</evidence>
<dbReference type="SMART" id="SM01050">
    <property type="entry name" value="CactinC_cactus"/>
    <property type="match status" value="1"/>
</dbReference>
<organism evidence="6 7">
    <name type="scientific">Schizosaccharomyces octosporus (strain yFS286)</name>
    <name type="common">Fission yeast</name>
    <name type="synonym">Octosporomyces octosporus</name>
    <dbReference type="NCBI Taxonomy" id="483514"/>
    <lineage>
        <taxon>Eukaryota</taxon>
        <taxon>Fungi</taxon>
        <taxon>Dikarya</taxon>
        <taxon>Ascomycota</taxon>
        <taxon>Taphrinomycotina</taxon>
        <taxon>Schizosaccharomycetes</taxon>
        <taxon>Schizosaccharomycetales</taxon>
        <taxon>Schizosaccharomycetaceae</taxon>
        <taxon>Schizosaccharomyces</taxon>
    </lineage>
</organism>